<organism evidence="3 4">
    <name type="scientific">Gottschalkia acidurici (strain ATCC 7906 / DSM 604 / BCRC 14475 / CIP 104303 / KCTC 5404 / NCIMB 10678 / 9a)</name>
    <name type="common">Clostridium acidurici</name>
    <dbReference type="NCBI Taxonomy" id="1128398"/>
    <lineage>
        <taxon>Bacteria</taxon>
        <taxon>Bacillati</taxon>
        <taxon>Bacillota</taxon>
        <taxon>Tissierellia</taxon>
        <taxon>Tissierellales</taxon>
        <taxon>Gottschalkiaceae</taxon>
        <taxon>Gottschalkia</taxon>
    </lineage>
</organism>
<dbReference type="PANTHER" id="PTHR21198">
    <property type="entry name" value="GLUTAMATE RACEMASE"/>
    <property type="match status" value="1"/>
</dbReference>
<evidence type="ECO:0000256" key="2">
    <source>
        <dbReference type="ARBA" id="ARBA00023235"/>
    </source>
</evidence>
<comment type="similarity">
    <text evidence="1">Belongs to the aspartate/glutamate racemases family.</text>
</comment>
<dbReference type="GO" id="GO:0047689">
    <property type="term" value="F:aspartate racemase activity"/>
    <property type="evidence" value="ECO:0007669"/>
    <property type="project" value="UniProtKB-EC"/>
</dbReference>
<evidence type="ECO:0000256" key="1">
    <source>
        <dbReference type="ARBA" id="ARBA00007847"/>
    </source>
</evidence>
<dbReference type="RefSeq" id="WP_014967594.1">
    <property type="nucleotide sequence ID" value="NC_018664.1"/>
</dbReference>
<dbReference type="InterPro" id="IPR001920">
    <property type="entry name" value="Asp/Glu_race"/>
</dbReference>
<dbReference type="PATRIC" id="fig|1128398.3.peg.1476"/>
<gene>
    <name evidence="3" type="ordered locus">Curi_c14470</name>
</gene>
<dbReference type="Proteomes" id="UP000006094">
    <property type="component" value="Chromosome"/>
</dbReference>
<protein>
    <submittedName>
        <fullName evidence="3">Aspartate racemase</fullName>
        <ecNumber evidence="3">5.1.1.13</ecNumber>
    </submittedName>
</protein>
<dbReference type="KEGG" id="cad:Curi_c14470"/>
<name>K0B091_GOTA9</name>
<dbReference type="PANTHER" id="PTHR21198:SF7">
    <property type="entry name" value="ASPARTATE-GLUTAMATE RACEMASE FAMILY"/>
    <property type="match status" value="1"/>
</dbReference>
<dbReference type="AlphaFoldDB" id="K0B091"/>
<dbReference type="HOGENOM" id="CLU_055360_2_2_9"/>
<dbReference type="EMBL" id="CP003326">
    <property type="protein sequence ID" value="AFS78457.1"/>
    <property type="molecule type" value="Genomic_DNA"/>
</dbReference>
<dbReference type="STRING" id="1128398.Curi_c14470"/>
<dbReference type="InterPro" id="IPR004380">
    <property type="entry name" value="Asp_race"/>
</dbReference>
<reference evidence="3 4" key="1">
    <citation type="journal article" date="2012" name="PLoS ONE">
        <title>The purine-utilizing bacterium Clostridium acidurici 9a: a genome-guided metabolic reconsideration.</title>
        <authorList>
            <person name="Hartwich K."/>
            <person name="Poehlein A."/>
            <person name="Daniel R."/>
        </authorList>
    </citation>
    <scope>NUCLEOTIDE SEQUENCE [LARGE SCALE GENOMIC DNA]</scope>
    <source>
        <strain evidence="4">ATCC 7906 / DSM 604 / BCRC 14475 / CIP 104303 / KCTC 5404 / NCIMB 10678 / 9a</strain>
    </source>
</reference>
<dbReference type="Gene3D" id="3.40.50.1860">
    <property type="match status" value="2"/>
</dbReference>
<dbReference type="InterPro" id="IPR015942">
    <property type="entry name" value="Asp/Glu/hydantoin_racemase"/>
</dbReference>
<keyword evidence="2 3" id="KW-0413">Isomerase</keyword>
<accession>K0B091</accession>
<dbReference type="Pfam" id="PF01177">
    <property type="entry name" value="Asp_Glu_race"/>
    <property type="match status" value="1"/>
</dbReference>
<dbReference type="EC" id="5.1.1.13" evidence="3"/>
<evidence type="ECO:0000313" key="3">
    <source>
        <dbReference type="EMBL" id="AFS78457.1"/>
    </source>
</evidence>
<evidence type="ECO:0000313" key="4">
    <source>
        <dbReference type="Proteomes" id="UP000006094"/>
    </source>
</evidence>
<sequence>MKTATIGVLSGMGPRSTSPFLELILDECQRQYGAKYDIDYPHIIIYSLPTPFYIDRKIDEELLKNSIKEGIEKLESCGADVIAVPCNSAHQYFEYITKDIKVPVLNIIEETTLLLESRTRVTILATEITMTSGLYQEKIKEKDCEFVFIKEWQLCINEIILKIKSQESLSEARVLWKKLIEEIYCEDVDTIIIACTDLNVVIDKEMTKVKFLDSSKQLASELVKRYLSIKHLDISKK</sequence>
<dbReference type="NCBIfam" id="TIGR00035">
    <property type="entry name" value="asp_race"/>
    <property type="match status" value="1"/>
</dbReference>
<dbReference type="eggNOG" id="COG1794">
    <property type="taxonomic scope" value="Bacteria"/>
</dbReference>
<dbReference type="OrthoDB" id="9803739at2"/>
<proteinExistence type="inferred from homology"/>
<keyword evidence="4" id="KW-1185">Reference proteome</keyword>
<dbReference type="SUPFAM" id="SSF53681">
    <property type="entry name" value="Aspartate/glutamate racemase"/>
    <property type="match status" value="2"/>
</dbReference>